<feature type="region of interest" description="Disordered" evidence="1">
    <location>
        <begin position="1"/>
        <end position="30"/>
    </location>
</feature>
<evidence type="ECO:0000256" key="1">
    <source>
        <dbReference type="SAM" id="MobiDB-lite"/>
    </source>
</evidence>
<sequence length="80" mass="8407">MSENPGSQLPAEQRSLLDQGPAHWPEGLTATGDLGVDRALGVLDALPETATAAHQGIYEEVYESLLAELEAGPEETGPTH</sequence>
<evidence type="ECO:0000313" key="3">
    <source>
        <dbReference type="Proteomes" id="UP001185069"/>
    </source>
</evidence>
<comment type="caution">
    <text evidence="2">The sequence shown here is derived from an EMBL/GenBank/DDBJ whole genome shotgun (WGS) entry which is preliminary data.</text>
</comment>
<gene>
    <name evidence="2" type="ORF">JOE69_003099</name>
</gene>
<dbReference type="RefSeq" id="WP_309800206.1">
    <property type="nucleotide sequence ID" value="NZ_BAAAHY010000006.1"/>
</dbReference>
<keyword evidence="3" id="KW-1185">Reference proteome</keyword>
<organism evidence="2 3">
    <name type="scientific">Arthrobacter russicus</name>
    <dbReference type="NCBI Taxonomy" id="172040"/>
    <lineage>
        <taxon>Bacteria</taxon>
        <taxon>Bacillati</taxon>
        <taxon>Actinomycetota</taxon>
        <taxon>Actinomycetes</taxon>
        <taxon>Micrococcales</taxon>
        <taxon>Micrococcaceae</taxon>
        <taxon>Arthrobacter</taxon>
    </lineage>
</organism>
<protein>
    <submittedName>
        <fullName evidence="2">Uncharacterized protein</fullName>
    </submittedName>
</protein>
<accession>A0ABU1JHK5</accession>
<reference evidence="2 3" key="1">
    <citation type="submission" date="2023-07" db="EMBL/GenBank/DDBJ databases">
        <title>Sequencing the genomes of 1000 actinobacteria strains.</title>
        <authorList>
            <person name="Klenk H.-P."/>
        </authorList>
    </citation>
    <scope>NUCLEOTIDE SEQUENCE [LARGE SCALE GENOMIC DNA]</scope>
    <source>
        <strain evidence="2 3">DSM 14555</strain>
    </source>
</reference>
<proteinExistence type="predicted"/>
<name>A0ABU1JHK5_9MICC</name>
<dbReference type="EMBL" id="JAVDQF010000001">
    <property type="protein sequence ID" value="MDR6270861.1"/>
    <property type="molecule type" value="Genomic_DNA"/>
</dbReference>
<evidence type="ECO:0000313" key="2">
    <source>
        <dbReference type="EMBL" id="MDR6270861.1"/>
    </source>
</evidence>
<dbReference type="Proteomes" id="UP001185069">
    <property type="component" value="Unassembled WGS sequence"/>
</dbReference>